<protein>
    <recommendedName>
        <fullName evidence="5">DUF3048 domain-containing protein</fullName>
    </recommendedName>
</protein>
<comment type="caution">
    <text evidence="3">The sequence shown here is derived from an EMBL/GenBank/DDBJ whole genome shotgun (WGS) entry which is preliminary data.</text>
</comment>
<dbReference type="SUPFAM" id="SSF159774">
    <property type="entry name" value="YerB-like"/>
    <property type="match status" value="1"/>
</dbReference>
<dbReference type="Pfam" id="PF11258">
    <property type="entry name" value="DUF3048"/>
    <property type="match status" value="1"/>
</dbReference>
<accession>A0A1F5AYC0</accession>
<feature type="domain" description="DUF3048" evidence="2">
    <location>
        <begin position="227"/>
        <end position="339"/>
    </location>
</feature>
<name>A0A1F5AYC0_9BACT</name>
<evidence type="ECO:0000259" key="1">
    <source>
        <dbReference type="Pfam" id="PF11258"/>
    </source>
</evidence>
<dbReference type="AlphaFoldDB" id="A0A1F5AYC0"/>
<feature type="domain" description="DUF3048" evidence="1">
    <location>
        <begin position="55"/>
        <end position="196"/>
    </location>
</feature>
<evidence type="ECO:0000313" key="4">
    <source>
        <dbReference type="Proteomes" id="UP000176639"/>
    </source>
</evidence>
<proteinExistence type="predicted"/>
<sequence>MKFIMGIAVFAVLGGVMVYGAYSERTVSIEKEAGVHTEQEDAGDAFTQAFVRDPLTGRMCASGGKRPFAVMLAGDTVARPLSGIAQADVVVEMPVLTNGITRFMAVFSCAEPEEIGSIRSARDDFLPFAKSFDAIYAHWGGSHFALDLLNAGVLNNIDALRDPFNAFYRKEDRIAPHNGFTSIIRLRETAEKRGYRIERKGNGYPHIPDNPLLSIDQTVMIGYPGPYGVEFLYDHTTNSYFRSRGGKKEMDSGTEKQVEVKNVIVMIAETKQLDADYNTVVVEGEGRVRIFRNGEEKKGTWKRVKEEYAPERSDHSDNKYYYVDEQGKEIGLVEGKIWIALVQPDQKVELKFH</sequence>
<evidence type="ECO:0000313" key="3">
    <source>
        <dbReference type="EMBL" id="OGD23359.1"/>
    </source>
</evidence>
<gene>
    <name evidence="3" type="ORF">A2Z10_02140</name>
</gene>
<dbReference type="InterPro" id="IPR023158">
    <property type="entry name" value="YerB-like_sf"/>
</dbReference>
<dbReference type="InterPro" id="IPR021416">
    <property type="entry name" value="DUF3048_N"/>
</dbReference>
<reference evidence="3 4" key="1">
    <citation type="journal article" date="2016" name="Nat. Commun.">
        <title>Thousands of microbial genomes shed light on interconnected biogeochemical processes in an aquifer system.</title>
        <authorList>
            <person name="Anantharaman K."/>
            <person name="Brown C.T."/>
            <person name="Hug L.A."/>
            <person name="Sharon I."/>
            <person name="Castelle C.J."/>
            <person name="Probst A.J."/>
            <person name="Thomas B.C."/>
            <person name="Singh A."/>
            <person name="Wilkins M.J."/>
            <person name="Karaoz U."/>
            <person name="Brodie E.L."/>
            <person name="Williams K.H."/>
            <person name="Hubbard S.S."/>
            <person name="Banfield J.F."/>
        </authorList>
    </citation>
    <scope>NUCLEOTIDE SEQUENCE [LARGE SCALE GENOMIC DNA]</scope>
</reference>
<organism evidence="3 4">
    <name type="scientific">Candidatus Azambacteria bacterium RBG_16_47_10</name>
    <dbReference type="NCBI Taxonomy" id="1797292"/>
    <lineage>
        <taxon>Bacteria</taxon>
        <taxon>Candidatus Azamiibacteriota</taxon>
    </lineage>
</organism>
<dbReference type="Gene3D" id="3.50.90.10">
    <property type="entry name" value="YerB-like"/>
    <property type="match status" value="1"/>
</dbReference>
<dbReference type="InterPro" id="IPR035328">
    <property type="entry name" value="DUF3048_C"/>
</dbReference>
<dbReference type="Proteomes" id="UP000176639">
    <property type="component" value="Unassembled WGS sequence"/>
</dbReference>
<dbReference type="EMBL" id="MEYI01000043">
    <property type="protein sequence ID" value="OGD23359.1"/>
    <property type="molecule type" value="Genomic_DNA"/>
</dbReference>
<evidence type="ECO:0000259" key="2">
    <source>
        <dbReference type="Pfam" id="PF17479"/>
    </source>
</evidence>
<dbReference type="Pfam" id="PF17479">
    <property type="entry name" value="DUF3048_C"/>
    <property type="match status" value="1"/>
</dbReference>
<evidence type="ECO:0008006" key="5">
    <source>
        <dbReference type="Google" id="ProtNLM"/>
    </source>
</evidence>